<feature type="coiled-coil region" evidence="2">
    <location>
        <begin position="111"/>
        <end position="285"/>
    </location>
</feature>
<dbReference type="InterPro" id="IPR006665">
    <property type="entry name" value="OmpA-like"/>
</dbReference>
<evidence type="ECO:0000256" key="1">
    <source>
        <dbReference type="PROSITE-ProRule" id="PRU00473"/>
    </source>
</evidence>
<dbReference type="CDD" id="cd07185">
    <property type="entry name" value="OmpA_C-like"/>
    <property type="match status" value="1"/>
</dbReference>
<evidence type="ECO:0000313" key="5">
    <source>
        <dbReference type="EMBL" id="TCL08127.1"/>
    </source>
</evidence>
<keyword evidence="2" id="KW-0175">Coiled coil</keyword>
<protein>
    <submittedName>
        <fullName evidence="5">Chemotaxis protein MotB</fullName>
    </submittedName>
</protein>
<evidence type="ECO:0000256" key="3">
    <source>
        <dbReference type="SAM" id="Phobius"/>
    </source>
</evidence>
<dbReference type="Gene3D" id="1.10.287.1490">
    <property type="match status" value="1"/>
</dbReference>
<keyword evidence="3" id="KW-0812">Transmembrane</keyword>
<keyword evidence="1 3" id="KW-0472">Membrane</keyword>
<evidence type="ECO:0000313" key="6">
    <source>
        <dbReference type="Proteomes" id="UP000295673"/>
    </source>
</evidence>
<gene>
    <name evidence="5" type="ORF">BXY66_0160</name>
</gene>
<dbReference type="Proteomes" id="UP000295673">
    <property type="component" value="Unassembled WGS sequence"/>
</dbReference>
<dbReference type="SUPFAM" id="SSF103088">
    <property type="entry name" value="OmpA-like"/>
    <property type="match status" value="1"/>
</dbReference>
<proteinExistence type="predicted"/>
<dbReference type="Pfam" id="PF00691">
    <property type="entry name" value="OmpA"/>
    <property type="match status" value="1"/>
</dbReference>
<dbReference type="OrthoDB" id="9815217at2"/>
<dbReference type="RefSeq" id="WP_132858287.1">
    <property type="nucleotide sequence ID" value="NZ_SMGR01000001.1"/>
</dbReference>
<accession>A0A4R1NIS0</accession>
<dbReference type="GO" id="GO:0016020">
    <property type="term" value="C:membrane"/>
    <property type="evidence" value="ECO:0007669"/>
    <property type="project" value="UniProtKB-UniRule"/>
</dbReference>
<reference evidence="5 6" key="1">
    <citation type="submission" date="2019-03" db="EMBL/GenBank/DDBJ databases">
        <title>Genomic Encyclopedia of Archaeal and Bacterial Type Strains, Phase II (KMG-II): from individual species to whole genera.</title>
        <authorList>
            <person name="Goeker M."/>
        </authorList>
    </citation>
    <scope>NUCLEOTIDE SEQUENCE [LARGE SCALE GENOMIC DNA]</scope>
    <source>
        <strain evidence="5 6">DSM 26433</strain>
    </source>
</reference>
<feature type="coiled-coil region" evidence="2">
    <location>
        <begin position="328"/>
        <end position="415"/>
    </location>
</feature>
<feature type="domain" description="OmpA-like" evidence="4">
    <location>
        <begin position="601"/>
        <end position="728"/>
    </location>
</feature>
<keyword evidence="3" id="KW-1133">Transmembrane helix</keyword>
<dbReference type="PROSITE" id="PS51123">
    <property type="entry name" value="OMPA_2"/>
    <property type="match status" value="1"/>
</dbReference>
<dbReference type="PANTHER" id="PTHR30329:SF21">
    <property type="entry name" value="LIPOPROTEIN YIAD-RELATED"/>
    <property type="match status" value="1"/>
</dbReference>
<evidence type="ECO:0000256" key="2">
    <source>
        <dbReference type="SAM" id="Coils"/>
    </source>
</evidence>
<feature type="coiled-coil region" evidence="2">
    <location>
        <begin position="475"/>
        <end position="583"/>
    </location>
</feature>
<comment type="caution">
    <text evidence="5">The sequence shown here is derived from an EMBL/GenBank/DDBJ whole genome shotgun (WGS) entry which is preliminary data.</text>
</comment>
<keyword evidence="6" id="KW-1185">Reference proteome</keyword>
<dbReference type="EMBL" id="SMGR01000001">
    <property type="protein sequence ID" value="TCL08127.1"/>
    <property type="molecule type" value="Genomic_DNA"/>
</dbReference>
<dbReference type="Gene3D" id="3.30.1330.60">
    <property type="entry name" value="OmpA-like domain"/>
    <property type="match status" value="1"/>
</dbReference>
<feature type="transmembrane region" description="Helical" evidence="3">
    <location>
        <begin position="20"/>
        <end position="44"/>
    </location>
</feature>
<dbReference type="InterPro" id="IPR050330">
    <property type="entry name" value="Bact_OuterMem_StrucFunc"/>
</dbReference>
<dbReference type="AlphaFoldDB" id="A0A4R1NIS0"/>
<dbReference type="NCBIfam" id="NF006542">
    <property type="entry name" value="PRK09039.1-1"/>
    <property type="match status" value="2"/>
</dbReference>
<dbReference type="PANTHER" id="PTHR30329">
    <property type="entry name" value="STATOR ELEMENT OF FLAGELLAR MOTOR COMPLEX"/>
    <property type="match status" value="1"/>
</dbReference>
<organism evidence="5 6">
    <name type="scientific">Shimia isoporae</name>
    <dbReference type="NCBI Taxonomy" id="647720"/>
    <lineage>
        <taxon>Bacteria</taxon>
        <taxon>Pseudomonadati</taxon>
        <taxon>Pseudomonadota</taxon>
        <taxon>Alphaproteobacteria</taxon>
        <taxon>Rhodobacterales</taxon>
        <taxon>Roseobacteraceae</taxon>
    </lineage>
</organism>
<sequence length="728" mass="78022">MALSRRTGQRFQASIWPGFVDAMTGLLLVLMFVLTIFMIVQFVLSETITGQETELDALESEVAALADALGLERTRTRELEGELGGLQATLTDTQAALVERDALIASLTATRDRQAIELEAARTEITSFEAQVAALLADREKALGDIAALEGERDTLIDERDALNLALVQARGEIDAQVEAARLAAAEADAMQALIESLRKDVSEGEAQIADLEGQLSDEERARLLEAAAAEELRNRLEDADAELTAMTLALEQQRQEAEDTLTLLAAAKAAQEDLEVKLAAALVEGEAAGADLAETILKLAAVETELETRDGELASVKAELAAALLSVETSKTTVAELLAQVANAEAEKAGAEAQAASDLAALEARLAEALEAKLAEETRASEAEAARDGLQDVVATLEEQLAAAVAAQVKAEENGSSLRERLATALAAKLAAENALGDTGDVREQLAAALAAQRAAELAQDEAMTEAERRDALLAEANKALSEEEAKSAESLRKVEALNQQIAALRTQLGSLQALLDDYAERDAASKVQLEALGSDLNAALARAAAEERKRRLLEEAERARLEAEKADLEARTQDLAQYRSEFFGRLRSLLGAQEGVRIVGDRFVFSSEVLFDVGAAGLSPEGERELAKVAAILQSVIDDIPAEINWILRVDGHTDNLPIYGGQFADNWELSQARALSVVRYMIDELGLPPDRLSANGFGEYQPVDTANTAEARAKNRRIELKFTEK</sequence>
<name>A0A4R1NIS0_9RHOB</name>
<evidence type="ECO:0000259" key="4">
    <source>
        <dbReference type="PROSITE" id="PS51123"/>
    </source>
</evidence>
<dbReference type="InterPro" id="IPR036737">
    <property type="entry name" value="OmpA-like_sf"/>
</dbReference>